<sequence length="172" mass="19175">MAPSKTALGIRPASLADLPKVMEIVRHTVVGMQEAGNDQWDSNYPLDDRFLTDIENAALYLAISDSGNTLGFITIDEEQADEYASLSWQLAKPLVMHRVAVHPDAKGQGVASFMEKHAVSIARAKAKDSIRVDTHSTNKPMQSFLEQCGYRKIGEMDYHGKDKPYFCYEKPL</sequence>
<evidence type="ECO:0000256" key="1">
    <source>
        <dbReference type="ARBA" id="ARBA00022679"/>
    </source>
</evidence>
<accession>A0A1M6NDP2</accession>
<dbReference type="CDD" id="cd04301">
    <property type="entry name" value="NAT_SF"/>
    <property type="match status" value="1"/>
</dbReference>
<keyword evidence="1 4" id="KW-0808">Transferase</keyword>
<evidence type="ECO:0000313" key="5">
    <source>
        <dbReference type="Proteomes" id="UP000184510"/>
    </source>
</evidence>
<dbReference type="AlphaFoldDB" id="A0A1M6NDP2"/>
<dbReference type="STRING" id="1123071.SAMN02745181_2826"/>
<proteinExistence type="predicted"/>
<reference evidence="4 5" key="1">
    <citation type="submission" date="2016-11" db="EMBL/GenBank/DDBJ databases">
        <authorList>
            <person name="Jaros S."/>
            <person name="Januszkiewicz K."/>
            <person name="Wedrychowicz H."/>
        </authorList>
    </citation>
    <scope>NUCLEOTIDE SEQUENCE [LARGE SCALE GENOMIC DNA]</scope>
    <source>
        <strain evidence="4 5">DSM 18772</strain>
    </source>
</reference>
<keyword evidence="5" id="KW-1185">Reference proteome</keyword>
<dbReference type="InterPro" id="IPR016181">
    <property type="entry name" value="Acyl_CoA_acyltransferase"/>
</dbReference>
<protein>
    <submittedName>
        <fullName evidence="4">L-amino acid N-acyltransferase YncA</fullName>
    </submittedName>
</protein>
<keyword evidence="2 4" id="KW-0012">Acyltransferase</keyword>
<dbReference type="PANTHER" id="PTHR43877:SF2">
    <property type="entry name" value="AMINOALKYLPHOSPHONATE N-ACETYLTRANSFERASE-RELATED"/>
    <property type="match status" value="1"/>
</dbReference>
<organism evidence="4 5">
    <name type="scientific">Rubritalea squalenifaciens DSM 18772</name>
    <dbReference type="NCBI Taxonomy" id="1123071"/>
    <lineage>
        <taxon>Bacteria</taxon>
        <taxon>Pseudomonadati</taxon>
        <taxon>Verrucomicrobiota</taxon>
        <taxon>Verrucomicrobiia</taxon>
        <taxon>Verrucomicrobiales</taxon>
        <taxon>Rubritaleaceae</taxon>
        <taxon>Rubritalea</taxon>
    </lineage>
</organism>
<dbReference type="EMBL" id="FQYR01000005">
    <property type="protein sequence ID" value="SHJ93872.1"/>
    <property type="molecule type" value="Genomic_DNA"/>
</dbReference>
<dbReference type="RefSeq" id="WP_143184406.1">
    <property type="nucleotide sequence ID" value="NZ_FQYR01000005.1"/>
</dbReference>
<evidence type="ECO:0000256" key="2">
    <source>
        <dbReference type="ARBA" id="ARBA00023315"/>
    </source>
</evidence>
<dbReference type="InterPro" id="IPR000182">
    <property type="entry name" value="GNAT_dom"/>
</dbReference>
<dbReference type="Pfam" id="PF00583">
    <property type="entry name" value="Acetyltransf_1"/>
    <property type="match status" value="1"/>
</dbReference>
<dbReference type="GO" id="GO:0016747">
    <property type="term" value="F:acyltransferase activity, transferring groups other than amino-acyl groups"/>
    <property type="evidence" value="ECO:0007669"/>
    <property type="project" value="InterPro"/>
</dbReference>
<dbReference type="SUPFAM" id="SSF55729">
    <property type="entry name" value="Acyl-CoA N-acyltransferases (Nat)"/>
    <property type="match status" value="1"/>
</dbReference>
<dbReference type="InParanoid" id="A0A1M6NDP2"/>
<feature type="domain" description="N-acetyltransferase" evidence="3">
    <location>
        <begin position="8"/>
        <end position="172"/>
    </location>
</feature>
<name>A0A1M6NDP2_9BACT</name>
<dbReference type="Gene3D" id="3.40.630.30">
    <property type="match status" value="1"/>
</dbReference>
<evidence type="ECO:0000313" key="4">
    <source>
        <dbReference type="EMBL" id="SHJ93872.1"/>
    </source>
</evidence>
<dbReference type="PANTHER" id="PTHR43877">
    <property type="entry name" value="AMINOALKYLPHOSPHONATE N-ACETYLTRANSFERASE-RELATED-RELATED"/>
    <property type="match status" value="1"/>
</dbReference>
<dbReference type="OrthoDB" id="9796381at2"/>
<dbReference type="InterPro" id="IPR050832">
    <property type="entry name" value="Bact_Acetyltransf"/>
</dbReference>
<gene>
    <name evidence="4" type="ORF">SAMN02745181_2826</name>
</gene>
<evidence type="ECO:0000259" key="3">
    <source>
        <dbReference type="PROSITE" id="PS51186"/>
    </source>
</evidence>
<dbReference type="PROSITE" id="PS51186">
    <property type="entry name" value="GNAT"/>
    <property type="match status" value="1"/>
</dbReference>
<dbReference type="Proteomes" id="UP000184510">
    <property type="component" value="Unassembled WGS sequence"/>
</dbReference>